<feature type="transmembrane region" description="Helical" evidence="8">
    <location>
        <begin position="361"/>
        <end position="390"/>
    </location>
</feature>
<evidence type="ECO:0000256" key="7">
    <source>
        <dbReference type="ARBA" id="ARBA00023136"/>
    </source>
</evidence>
<sequence>MEQAVMTGIAVVVFLVTYAMIISERVHRTVAALFGAALVLLLGIVPWEAVPEHLDLGTLLLLIGMMIIVNTAKESGLFEFIAIKTAKFARGSPMNVLLLFSIVTALVSSVLDNVTTVLLLTPMLLYITRLMDVNPVPFLLAEVFSSNIGGMATLIGDPPNIMIGSAAGLSFNEFLLNMGPIALVDLFVSLGLIYLFYRGAMRISDSKRKRILSTLEGLSEEDAIRDYSLFRKSVIVIVGVILLFFVHDRLDIPPAVVALVGASVLLLWSGMDPESILEKIEWTAIFFFMGLFILVGALVETGVIEDIALWITSYVNNTGEALVIITWFSAIASAVVDNIPLTAAMIPLIKAMGSTMDIYPLWWALSLGACLGGNGTAIGASANVVVLGIAAKEGVRITFMDFLKVGLVIMLVTVTVGLGLLWIRYIGV</sequence>
<dbReference type="GeneID" id="13037661"/>
<dbReference type="GO" id="GO:0005886">
    <property type="term" value="C:plasma membrane"/>
    <property type="evidence" value="ECO:0007669"/>
    <property type="project" value="UniProtKB-SubCell"/>
</dbReference>
<dbReference type="PRINTS" id="PR00758">
    <property type="entry name" value="ARSENICPUMP"/>
</dbReference>
<keyword evidence="7 8" id="KW-0472">Membrane</keyword>
<evidence type="ECO:0000256" key="5">
    <source>
        <dbReference type="ARBA" id="ARBA00022692"/>
    </source>
</evidence>
<evidence type="ECO:0000256" key="4">
    <source>
        <dbReference type="ARBA" id="ARBA00022475"/>
    </source>
</evidence>
<feature type="transmembrane region" description="Helical" evidence="8">
    <location>
        <begin position="174"/>
        <end position="197"/>
    </location>
</feature>
<evidence type="ECO:0000256" key="1">
    <source>
        <dbReference type="ARBA" id="ARBA00004651"/>
    </source>
</evidence>
<feature type="transmembrane region" description="Helical" evidence="8">
    <location>
        <begin position="30"/>
        <end position="50"/>
    </location>
</feature>
<feature type="transmembrane region" description="Helical" evidence="8">
    <location>
        <begin position="94"/>
        <end position="127"/>
    </location>
</feature>
<protein>
    <submittedName>
        <fullName evidence="10">Arsenical pump membrane protein</fullName>
    </submittedName>
</protein>
<feature type="transmembrane region" description="Helical" evidence="8">
    <location>
        <begin position="252"/>
        <end position="270"/>
    </location>
</feature>
<proteinExistence type="inferred from homology"/>
<keyword evidence="5 8" id="KW-0812">Transmembrane</keyword>
<feature type="transmembrane region" description="Helical" evidence="8">
    <location>
        <begin position="282"/>
        <end position="304"/>
    </location>
</feature>
<evidence type="ECO:0000313" key="10">
    <source>
        <dbReference type="EMBL" id="AFL95467.1"/>
    </source>
</evidence>
<dbReference type="Pfam" id="PF03600">
    <property type="entry name" value="CitMHS"/>
    <property type="match status" value="1"/>
</dbReference>
<feature type="transmembrane region" description="Helical" evidence="8">
    <location>
        <begin position="56"/>
        <end position="73"/>
    </location>
</feature>
<dbReference type="AlphaFoldDB" id="I3ZUT3"/>
<dbReference type="RefSeq" id="WP_014789100.1">
    <property type="nucleotide sequence ID" value="NC_018015.1"/>
</dbReference>
<keyword evidence="6 8" id="KW-1133">Transmembrane helix</keyword>
<dbReference type="CDD" id="cd01116">
    <property type="entry name" value="P_permease"/>
    <property type="match status" value="1"/>
</dbReference>
<dbReference type="InterPro" id="IPR004680">
    <property type="entry name" value="Cit_transptr-like_dom"/>
</dbReference>
<evidence type="ECO:0000256" key="3">
    <source>
        <dbReference type="ARBA" id="ARBA00022448"/>
    </source>
</evidence>
<evidence type="ECO:0000259" key="9">
    <source>
        <dbReference type="Pfam" id="PF03600"/>
    </source>
</evidence>
<reference evidence="10 11" key="1">
    <citation type="journal article" date="2012" name="J. Bacteriol.">
        <title>Complete Genome Sequence of the Hyperthermophilic Archaeon Thermococcus sp. Strain CL1, Isolated from a Paralvinella sp. Polychaete Worm Collected from a Hydrothermal Vent.</title>
        <authorList>
            <person name="Jung J.H."/>
            <person name="Holden J.F."/>
            <person name="Seo D.H."/>
            <person name="Park K.H."/>
            <person name="Shin H."/>
            <person name="Ryu S."/>
            <person name="Lee J.H."/>
            <person name="Park C.S."/>
        </authorList>
    </citation>
    <scope>NUCLEOTIDE SEQUENCE [LARGE SCALE GENOMIC DNA]</scope>
    <source>
        <strain evidence="11">DSM 27260 / KACC 17922 / CL1</strain>
    </source>
</reference>
<feature type="transmembrane region" description="Helical" evidence="8">
    <location>
        <begin position="402"/>
        <end position="423"/>
    </location>
</feature>
<evidence type="ECO:0000256" key="2">
    <source>
        <dbReference type="ARBA" id="ARBA00009843"/>
    </source>
</evidence>
<gene>
    <name evidence="10" type="ORF">CL1_1268</name>
</gene>
<dbReference type="EMBL" id="CP003651">
    <property type="protein sequence ID" value="AFL95467.1"/>
    <property type="molecule type" value="Genomic_DNA"/>
</dbReference>
<dbReference type="InterPro" id="IPR000802">
    <property type="entry name" value="Arsenical_pump_ArsB"/>
</dbReference>
<organism evidence="10 11">
    <name type="scientific">Thermococcus cleftensis (strain DSM 27260 / KACC 17922 / CL1)</name>
    <dbReference type="NCBI Taxonomy" id="163003"/>
    <lineage>
        <taxon>Archaea</taxon>
        <taxon>Methanobacteriati</taxon>
        <taxon>Methanobacteriota</taxon>
        <taxon>Thermococci</taxon>
        <taxon>Thermococcales</taxon>
        <taxon>Thermococcaceae</taxon>
        <taxon>Thermococcus</taxon>
    </lineage>
</organism>
<evidence type="ECO:0000256" key="8">
    <source>
        <dbReference type="SAM" id="Phobius"/>
    </source>
</evidence>
<keyword evidence="4" id="KW-1003">Cell membrane</keyword>
<dbReference type="HOGENOM" id="CLU_011920_4_0_2"/>
<dbReference type="GO" id="GO:0015105">
    <property type="term" value="F:arsenite transmembrane transporter activity"/>
    <property type="evidence" value="ECO:0007669"/>
    <property type="project" value="InterPro"/>
</dbReference>
<feature type="domain" description="Citrate transporter-like" evidence="9">
    <location>
        <begin position="18"/>
        <end position="368"/>
    </location>
</feature>
<dbReference type="InterPro" id="IPR051475">
    <property type="entry name" value="Diverse_Ion_Transporter"/>
</dbReference>
<dbReference type="OrthoDB" id="19068at2157"/>
<feature type="transmembrane region" description="Helical" evidence="8">
    <location>
        <begin position="324"/>
        <end position="349"/>
    </location>
</feature>
<evidence type="ECO:0000256" key="6">
    <source>
        <dbReference type="ARBA" id="ARBA00022989"/>
    </source>
</evidence>
<comment type="subcellular location">
    <subcellularLocation>
        <location evidence="1">Cell membrane</location>
        <topology evidence="1">Multi-pass membrane protein</topology>
    </subcellularLocation>
</comment>
<dbReference type="STRING" id="163003.CL1_1268"/>
<dbReference type="KEGG" id="thm:CL1_1268"/>
<name>I3ZUT3_THECF</name>
<comment type="similarity">
    <text evidence="2">Belongs to the CitM (TC 2.A.11) transporter family.</text>
</comment>
<dbReference type="PANTHER" id="PTHR43568:SF1">
    <property type="entry name" value="P PROTEIN"/>
    <property type="match status" value="1"/>
</dbReference>
<dbReference type="Proteomes" id="UP000006064">
    <property type="component" value="Chromosome"/>
</dbReference>
<accession>I3ZUT3</accession>
<keyword evidence="3" id="KW-0813">Transport</keyword>
<keyword evidence="11" id="KW-1185">Reference proteome</keyword>
<dbReference type="PANTHER" id="PTHR43568">
    <property type="entry name" value="P PROTEIN"/>
    <property type="match status" value="1"/>
</dbReference>
<feature type="transmembrane region" description="Helical" evidence="8">
    <location>
        <begin position="6"/>
        <end position="23"/>
    </location>
</feature>
<evidence type="ECO:0000313" key="11">
    <source>
        <dbReference type="Proteomes" id="UP000006064"/>
    </source>
</evidence>
<feature type="transmembrane region" description="Helical" evidence="8">
    <location>
        <begin position="229"/>
        <end position="246"/>
    </location>
</feature>